<keyword evidence="1" id="KW-0812">Transmembrane</keyword>
<evidence type="ECO:0000256" key="1">
    <source>
        <dbReference type="SAM" id="Phobius"/>
    </source>
</evidence>
<dbReference type="EMBL" id="JAJOZR010000011">
    <property type="protein sequence ID" value="MCD7110708.1"/>
    <property type="molecule type" value="Genomic_DNA"/>
</dbReference>
<feature type="transmembrane region" description="Helical" evidence="1">
    <location>
        <begin position="165"/>
        <end position="181"/>
    </location>
</feature>
<dbReference type="Pfam" id="PF09490">
    <property type="entry name" value="CbtA"/>
    <property type="match status" value="1"/>
</dbReference>
<evidence type="ECO:0000313" key="2">
    <source>
        <dbReference type="EMBL" id="MCD7110708.1"/>
    </source>
</evidence>
<protein>
    <submittedName>
        <fullName evidence="2">CbtA family protein</fullName>
    </submittedName>
</protein>
<dbReference type="AlphaFoldDB" id="A0A9X1NUI4"/>
<reference evidence="2" key="1">
    <citation type="submission" date="2021-12" db="EMBL/GenBank/DDBJ databases">
        <authorList>
            <person name="Li Y."/>
        </authorList>
    </citation>
    <scope>NUCLEOTIDE SEQUENCE</scope>
    <source>
        <strain evidence="2">DKSPLA3</strain>
    </source>
</reference>
<dbReference type="Proteomes" id="UP001139089">
    <property type="component" value="Unassembled WGS sequence"/>
</dbReference>
<keyword evidence="1" id="KW-0472">Membrane</keyword>
<dbReference type="RefSeq" id="WP_231815866.1">
    <property type="nucleotide sequence ID" value="NZ_JAJOZR010000011.1"/>
</dbReference>
<dbReference type="InterPro" id="IPR012666">
    <property type="entry name" value="CbtA_put"/>
</dbReference>
<accession>A0A9X1NUI4</accession>
<feature type="transmembrane region" description="Helical" evidence="1">
    <location>
        <begin position="125"/>
        <end position="145"/>
    </location>
</feature>
<feature type="transmembrane region" description="Helical" evidence="1">
    <location>
        <begin position="186"/>
        <end position="202"/>
    </location>
</feature>
<proteinExistence type="predicted"/>
<evidence type="ECO:0000313" key="3">
    <source>
        <dbReference type="Proteomes" id="UP001139089"/>
    </source>
</evidence>
<gene>
    <name evidence="2" type="ORF">LRX75_16870</name>
</gene>
<sequence>MIVKTLLAAICAGLIAGLFMTAAQELRVVPLILHAETYEGEPAPGAPAAHEHSARGSGALFATFAAALQPVTPAYAHDGEAHAEGGIMFGMSRFSGTLIANLVTGAGFGLLLGGIGILTGSPPTLRTGLTWGALGWLSVHMLPALGLPPELPGFPAADLGDRQTWWLATTALSALGLGLIALRREIVAKGAGFVLLALPHIYGAPQPGDIASPVPAVLGAEFAVAALATTLAFWLVLGTVSGALNDRFLKAA</sequence>
<comment type="caution">
    <text evidence="2">The sequence shown here is derived from an EMBL/GenBank/DDBJ whole genome shotgun (WGS) entry which is preliminary data.</text>
</comment>
<feature type="transmembrane region" description="Helical" evidence="1">
    <location>
        <begin position="98"/>
        <end position="118"/>
    </location>
</feature>
<organism evidence="2 3">
    <name type="scientific">Rhizobium quercicola</name>
    <dbReference type="NCBI Taxonomy" id="2901226"/>
    <lineage>
        <taxon>Bacteria</taxon>
        <taxon>Pseudomonadati</taxon>
        <taxon>Pseudomonadota</taxon>
        <taxon>Alphaproteobacteria</taxon>
        <taxon>Hyphomicrobiales</taxon>
        <taxon>Rhizobiaceae</taxon>
        <taxon>Rhizobium/Agrobacterium group</taxon>
        <taxon>Rhizobium</taxon>
    </lineage>
</organism>
<name>A0A9X1NUI4_9HYPH</name>
<feature type="transmembrane region" description="Helical" evidence="1">
    <location>
        <begin position="222"/>
        <end position="244"/>
    </location>
</feature>
<dbReference type="NCBIfam" id="TIGR02458">
    <property type="entry name" value="CbtA"/>
    <property type="match status" value="1"/>
</dbReference>
<keyword evidence="1" id="KW-1133">Transmembrane helix</keyword>
<keyword evidence="3" id="KW-1185">Reference proteome</keyword>